<dbReference type="GO" id="GO:0016705">
    <property type="term" value="F:oxidoreductase activity, acting on paired donors, with incorporation or reduction of molecular oxygen"/>
    <property type="evidence" value="ECO:0007669"/>
    <property type="project" value="InterPro"/>
</dbReference>
<dbReference type="HOGENOM" id="CLU_2764739_0_0_1"/>
<evidence type="ECO:0000256" key="3">
    <source>
        <dbReference type="ARBA" id="ARBA00022723"/>
    </source>
</evidence>
<dbReference type="RefSeq" id="XP_013956267.1">
    <property type="nucleotide sequence ID" value="XM_014100792.1"/>
</dbReference>
<evidence type="ECO:0000313" key="7">
    <source>
        <dbReference type="Proteomes" id="UP000007115"/>
    </source>
</evidence>
<gene>
    <name evidence="6" type="ORF">TRIVIDRAFT_151227</name>
</gene>
<dbReference type="InParanoid" id="G9MU04"/>
<dbReference type="Gene3D" id="1.10.630.10">
    <property type="entry name" value="Cytochrome P450"/>
    <property type="match status" value="1"/>
</dbReference>
<dbReference type="SUPFAM" id="SSF48264">
    <property type="entry name" value="Cytochrome P450"/>
    <property type="match status" value="1"/>
</dbReference>
<evidence type="ECO:0000256" key="2">
    <source>
        <dbReference type="ARBA" id="ARBA00010617"/>
    </source>
</evidence>
<feature type="non-terminal residue" evidence="6">
    <location>
        <position position="1"/>
    </location>
</feature>
<keyword evidence="5" id="KW-0408">Iron</keyword>
<dbReference type="VEuPathDB" id="FungiDB:TRIVIDRAFT_151227"/>
<reference evidence="6 7" key="1">
    <citation type="journal article" date="2011" name="Genome Biol.">
        <title>Comparative genome sequence analysis underscores mycoparasitism as the ancestral life style of Trichoderma.</title>
        <authorList>
            <person name="Kubicek C.P."/>
            <person name="Herrera-Estrella A."/>
            <person name="Seidl-Seiboth V."/>
            <person name="Martinez D.A."/>
            <person name="Druzhinina I.S."/>
            <person name="Thon M."/>
            <person name="Zeilinger S."/>
            <person name="Casas-Flores S."/>
            <person name="Horwitz B.A."/>
            <person name="Mukherjee P.K."/>
            <person name="Mukherjee M."/>
            <person name="Kredics L."/>
            <person name="Alcaraz L.D."/>
            <person name="Aerts A."/>
            <person name="Antal Z."/>
            <person name="Atanasova L."/>
            <person name="Cervantes-Badillo M.G."/>
            <person name="Challacombe J."/>
            <person name="Chertkov O."/>
            <person name="McCluskey K."/>
            <person name="Coulpier F."/>
            <person name="Deshpande N."/>
            <person name="von Doehren H."/>
            <person name="Ebbole D.J."/>
            <person name="Esquivel-Naranjo E.U."/>
            <person name="Fekete E."/>
            <person name="Flipphi M."/>
            <person name="Glaser F."/>
            <person name="Gomez-Rodriguez E.Y."/>
            <person name="Gruber S."/>
            <person name="Han C."/>
            <person name="Henrissat B."/>
            <person name="Hermosa R."/>
            <person name="Hernandez-Onate M."/>
            <person name="Karaffa L."/>
            <person name="Kosti I."/>
            <person name="Le Crom S."/>
            <person name="Lindquist E."/>
            <person name="Lucas S."/>
            <person name="Luebeck M."/>
            <person name="Luebeck P.S."/>
            <person name="Margeot A."/>
            <person name="Metz B."/>
            <person name="Misra M."/>
            <person name="Nevalainen H."/>
            <person name="Omann M."/>
            <person name="Packer N."/>
            <person name="Perrone G."/>
            <person name="Uresti-Rivera E.E."/>
            <person name="Salamov A."/>
            <person name="Schmoll M."/>
            <person name="Seiboth B."/>
            <person name="Shapiro H."/>
            <person name="Sukno S."/>
            <person name="Tamayo-Ramos J.A."/>
            <person name="Tisch D."/>
            <person name="Wiest A."/>
            <person name="Wilkinson H.H."/>
            <person name="Zhang M."/>
            <person name="Coutinho P.M."/>
            <person name="Kenerley C.M."/>
            <person name="Monte E."/>
            <person name="Baker S.E."/>
            <person name="Grigoriev I.V."/>
        </authorList>
    </citation>
    <scope>NUCLEOTIDE SEQUENCE [LARGE SCALE GENOMIC DNA]</scope>
    <source>
        <strain evidence="7">Gv29-8 / FGSC 10586</strain>
    </source>
</reference>
<dbReference type="AlphaFoldDB" id="G9MU04"/>
<dbReference type="Proteomes" id="UP000007115">
    <property type="component" value="Unassembled WGS sequence"/>
</dbReference>
<dbReference type="OrthoDB" id="1844152at2759"/>
<name>G9MU04_HYPVG</name>
<keyword evidence="4" id="KW-0560">Oxidoreductase</keyword>
<accession>G9MU04</accession>
<evidence type="ECO:0000313" key="6">
    <source>
        <dbReference type="EMBL" id="EHK22074.1"/>
    </source>
</evidence>
<protein>
    <submittedName>
        <fullName evidence="6">Uncharacterized protein</fullName>
    </submittedName>
</protein>
<dbReference type="InterPro" id="IPR036396">
    <property type="entry name" value="Cyt_P450_sf"/>
</dbReference>
<proteinExistence type="inferred from homology"/>
<dbReference type="GO" id="GO:0004497">
    <property type="term" value="F:monooxygenase activity"/>
    <property type="evidence" value="ECO:0007669"/>
    <property type="project" value="InterPro"/>
</dbReference>
<comment type="caution">
    <text evidence="6">The sequence shown here is derived from an EMBL/GenBank/DDBJ whole genome shotgun (WGS) entry which is preliminary data.</text>
</comment>
<dbReference type="GO" id="GO:0020037">
    <property type="term" value="F:heme binding"/>
    <property type="evidence" value="ECO:0007669"/>
    <property type="project" value="InterPro"/>
</dbReference>
<comment type="similarity">
    <text evidence="2">Belongs to the cytochrome P450 family.</text>
</comment>
<evidence type="ECO:0000256" key="4">
    <source>
        <dbReference type="ARBA" id="ARBA00023002"/>
    </source>
</evidence>
<comment type="cofactor">
    <cofactor evidence="1">
        <name>heme</name>
        <dbReference type="ChEBI" id="CHEBI:30413"/>
    </cofactor>
</comment>
<dbReference type="STRING" id="413071.G9MU04"/>
<keyword evidence="7" id="KW-1185">Reference proteome</keyword>
<dbReference type="GeneID" id="25788119"/>
<dbReference type="EMBL" id="ABDF02000032">
    <property type="protein sequence ID" value="EHK22074.1"/>
    <property type="molecule type" value="Genomic_DNA"/>
</dbReference>
<dbReference type="GO" id="GO:0005506">
    <property type="term" value="F:iron ion binding"/>
    <property type="evidence" value="ECO:0007669"/>
    <property type="project" value="InterPro"/>
</dbReference>
<evidence type="ECO:0000256" key="5">
    <source>
        <dbReference type="ARBA" id="ARBA00023004"/>
    </source>
</evidence>
<evidence type="ECO:0000256" key="1">
    <source>
        <dbReference type="ARBA" id="ARBA00001971"/>
    </source>
</evidence>
<dbReference type="PANTHER" id="PTHR46206">
    <property type="entry name" value="CYTOCHROME P450"/>
    <property type="match status" value="1"/>
</dbReference>
<organism evidence="6 7">
    <name type="scientific">Hypocrea virens (strain Gv29-8 / FGSC 10586)</name>
    <name type="common">Gliocladium virens</name>
    <name type="synonym">Trichoderma virens</name>
    <dbReference type="NCBI Taxonomy" id="413071"/>
    <lineage>
        <taxon>Eukaryota</taxon>
        <taxon>Fungi</taxon>
        <taxon>Dikarya</taxon>
        <taxon>Ascomycota</taxon>
        <taxon>Pezizomycotina</taxon>
        <taxon>Sordariomycetes</taxon>
        <taxon>Hypocreomycetidae</taxon>
        <taxon>Hypocreales</taxon>
        <taxon>Hypocreaceae</taxon>
        <taxon>Trichoderma</taxon>
    </lineage>
</organism>
<sequence>WDGICPFNRRQVDGQENTAQPVTTSPNHLTFRHRKHTYPGRFFTSNEIKMVLVHVLLKYNLRLHNRQPEI</sequence>
<keyword evidence="3" id="KW-0479">Metal-binding</keyword>